<dbReference type="AlphaFoldDB" id="A0A2S2Q6I2"/>
<name>A0A2S2Q6I2_9HEMI</name>
<gene>
    <name evidence="2" type="ORF">g.32113</name>
</gene>
<reference evidence="2" key="1">
    <citation type="submission" date="2018-04" db="EMBL/GenBank/DDBJ databases">
        <title>Transcriptome assembly of Sipha flava.</title>
        <authorList>
            <person name="Scully E.D."/>
            <person name="Geib S.M."/>
            <person name="Palmer N.A."/>
            <person name="Koch K."/>
            <person name="Bradshaw J."/>
            <person name="Heng-Moss T."/>
            <person name="Sarath G."/>
        </authorList>
    </citation>
    <scope>NUCLEOTIDE SEQUENCE</scope>
</reference>
<evidence type="ECO:0000256" key="1">
    <source>
        <dbReference type="SAM" id="MobiDB-lite"/>
    </source>
</evidence>
<feature type="region of interest" description="Disordered" evidence="1">
    <location>
        <begin position="92"/>
        <end position="119"/>
    </location>
</feature>
<dbReference type="EMBL" id="GGMS01004007">
    <property type="protein sequence ID" value="MBY73210.1"/>
    <property type="molecule type" value="Transcribed_RNA"/>
</dbReference>
<organism evidence="2">
    <name type="scientific">Sipha flava</name>
    <name type="common">yellow sugarcane aphid</name>
    <dbReference type="NCBI Taxonomy" id="143950"/>
    <lineage>
        <taxon>Eukaryota</taxon>
        <taxon>Metazoa</taxon>
        <taxon>Ecdysozoa</taxon>
        <taxon>Arthropoda</taxon>
        <taxon>Hexapoda</taxon>
        <taxon>Insecta</taxon>
        <taxon>Pterygota</taxon>
        <taxon>Neoptera</taxon>
        <taxon>Paraneoptera</taxon>
        <taxon>Hemiptera</taxon>
        <taxon>Sternorrhyncha</taxon>
        <taxon>Aphidomorpha</taxon>
        <taxon>Aphidoidea</taxon>
        <taxon>Aphididae</taxon>
        <taxon>Sipha</taxon>
    </lineage>
</organism>
<evidence type="ECO:0000313" key="2">
    <source>
        <dbReference type="EMBL" id="MBY73210.1"/>
    </source>
</evidence>
<accession>A0A2S2Q6I2</accession>
<proteinExistence type="predicted"/>
<protein>
    <submittedName>
        <fullName evidence="2">Uncharacterized protein</fullName>
    </submittedName>
</protein>
<sequence length="119" mass="13701">MLKITIFNNGVYHFGEDPPPINTPLYRVLVGRRSQNSGRVREQRSRIRLIRDLPRRSRIDSNNDRNRNRNAYTIDVMTVKHAGDVRACVFTADEGDDQTGGADRRRRGPRGTAAHRERC</sequence>